<proteinExistence type="predicted"/>
<dbReference type="InterPro" id="IPR036259">
    <property type="entry name" value="MFS_trans_sf"/>
</dbReference>
<accession>A0A7K4BYV9</accession>
<dbReference type="EMBL" id="JAAZKV010000007">
    <property type="protein sequence ID" value="NMA44331.1"/>
    <property type="molecule type" value="Genomic_DNA"/>
</dbReference>
<dbReference type="SUPFAM" id="SSF103473">
    <property type="entry name" value="MFS general substrate transporter"/>
    <property type="match status" value="2"/>
</dbReference>
<evidence type="ECO:0000256" key="1">
    <source>
        <dbReference type="SAM" id="Phobius"/>
    </source>
</evidence>
<dbReference type="PANTHER" id="PTHR23526">
    <property type="entry name" value="INTEGRAL MEMBRANE TRANSPORT PROTEIN-RELATED"/>
    <property type="match status" value="1"/>
</dbReference>
<feature type="transmembrane region" description="Helical" evidence="1">
    <location>
        <begin position="292"/>
        <end position="310"/>
    </location>
</feature>
<feature type="transmembrane region" description="Helical" evidence="1">
    <location>
        <begin position="148"/>
        <end position="168"/>
    </location>
</feature>
<feature type="transmembrane region" description="Helical" evidence="1">
    <location>
        <begin position="78"/>
        <end position="100"/>
    </location>
</feature>
<feature type="transmembrane region" description="Helical" evidence="1">
    <location>
        <begin position="47"/>
        <end position="69"/>
    </location>
</feature>
<keyword evidence="1" id="KW-0812">Transmembrane</keyword>
<dbReference type="GO" id="GO:0022857">
    <property type="term" value="F:transmembrane transporter activity"/>
    <property type="evidence" value="ECO:0007669"/>
    <property type="project" value="InterPro"/>
</dbReference>
<keyword evidence="1" id="KW-0472">Membrane</keyword>
<organism evidence="3 4">
    <name type="scientific">Candidatus Iainarchaeum sp</name>
    <dbReference type="NCBI Taxonomy" id="3101447"/>
    <lineage>
        <taxon>Archaea</taxon>
        <taxon>Candidatus Iainarchaeota</taxon>
        <taxon>Candidatus Iainarchaeia</taxon>
        <taxon>Candidatus Iainarchaeales</taxon>
        <taxon>Candidatus Iainarchaeaceae</taxon>
        <taxon>Candidatus Iainarchaeum</taxon>
    </lineage>
</organism>
<protein>
    <submittedName>
        <fullName evidence="3">MFS transporter</fullName>
    </submittedName>
</protein>
<feature type="transmembrane region" description="Helical" evidence="1">
    <location>
        <begin position="20"/>
        <end position="41"/>
    </location>
</feature>
<evidence type="ECO:0000313" key="3">
    <source>
        <dbReference type="EMBL" id="NMA44331.1"/>
    </source>
</evidence>
<name>A0A7K4BYV9_9ARCH</name>
<comment type="caution">
    <text evidence="3">The sequence shown here is derived from an EMBL/GenBank/DDBJ whole genome shotgun (WGS) entry which is preliminary data.</text>
</comment>
<dbReference type="Gene3D" id="1.20.1250.20">
    <property type="entry name" value="MFS general substrate transporter like domains"/>
    <property type="match status" value="2"/>
</dbReference>
<reference evidence="3 4" key="1">
    <citation type="journal article" date="2020" name="Biotechnol. Biofuels">
        <title>New insights from the biogas microbiome by comprehensive genome-resolved metagenomics of nearly 1600 species originating from multiple anaerobic digesters.</title>
        <authorList>
            <person name="Campanaro S."/>
            <person name="Treu L."/>
            <person name="Rodriguez-R L.M."/>
            <person name="Kovalovszki A."/>
            <person name="Ziels R.M."/>
            <person name="Maus I."/>
            <person name="Zhu X."/>
            <person name="Kougias P.G."/>
            <person name="Basile A."/>
            <person name="Luo G."/>
            <person name="Schluter A."/>
            <person name="Konstantinidis K.T."/>
            <person name="Angelidaki I."/>
        </authorList>
    </citation>
    <scope>NUCLEOTIDE SEQUENCE [LARGE SCALE GENOMIC DNA]</scope>
    <source>
        <strain evidence="3">AS22ysBPME_79</strain>
    </source>
</reference>
<evidence type="ECO:0000259" key="2">
    <source>
        <dbReference type="PROSITE" id="PS50850"/>
    </source>
</evidence>
<dbReference type="AlphaFoldDB" id="A0A7K4BYV9"/>
<dbReference type="InterPro" id="IPR011701">
    <property type="entry name" value="MFS"/>
</dbReference>
<feature type="transmembrane region" description="Helical" evidence="1">
    <location>
        <begin position="227"/>
        <end position="247"/>
    </location>
</feature>
<dbReference type="InterPro" id="IPR020846">
    <property type="entry name" value="MFS_dom"/>
</dbReference>
<sequence>MFDKQTLGLPNLKYSIYEGAFSTVLLSSAVSFIVPFAVYLGASALEVGFITAFPALLAAWAQLFSMWLLKKFKTKKWLIIGLVIIQASLFIPIALIPFIFQTNQVLWLILFYTLSLLIGALATPLWNSWMKEIIPSKIIGSYFGFRNSVVGGVSLIFFLIFGFSLKLFEIELAFIFLGIFLTASLSRFIAAIIFTKITEKKNNVFFEKEQNFLEFAKELKNSNFGTFVLYGSLMSFSIALTGPFVSYHLLNNIGLKNDYIMYTLIISSTLVATLISMPYWGKLIDRYGMIKVLKASSFLVALFPLLYILVRIPEGLIFVQFLDGLIFAGFNLALANFVYNVSTQEKIIKYVSYQSVFFGTGTFLGATISGIIQSTNINFWILTNAFFVMCLISFILRYTFYKTLINKVSEVKQVEKIASKKIVFSVITFTPVFEAINETFMPFENGLKKIELSFEERVKLFGKFIDSSAKKLDHGFAETYAEIKKGNKKEKMISGIKRKFKKKKI</sequence>
<evidence type="ECO:0000313" key="4">
    <source>
        <dbReference type="Proteomes" id="UP000526302"/>
    </source>
</evidence>
<feature type="transmembrane region" description="Helical" evidence="1">
    <location>
        <begin position="106"/>
        <end position="127"/>
    </location>
</feature>
<dbReference type="Proteomes" id="UP000526302">
    <property type="component" value="Unassembled WGS sequence"/>
</dbReference>
<dbReference type="InterPro" id="IPR052528">
    <property type="entry name" value="Sugar_transport-like"/>
</dbReference>
<feature type="transmembrane region" description="Helical" evidence="1">
    <location>
        <begin position="259"/>
        <end position="280"/>
    </location>
</feature>
<dbReference type="Pfam" id="PF07690">
    <property type="entry name" value="MFS_1"/>
    <property type="match status" value="1"/>
</dbReference>
<dbReference type="PANTHER" id="PTHR23526:SF2">
    <property type="entry name" value="MAJOR FACILITATOR SUPERFAMILY (MFS) PROFILE DOMAIN-CONTAINING PROTEIN"/>
    <property type="match status" value="1"/>
</dbReference>
<feature type="transmembrane region" description="Helical" evidence="1">
    <location>
        <begin position="351"/>
        <end position="373"/>
    </location>
</feature>
<feature type="domain" description="Major facilitator superfamily (MFS) profile" evidence="2">
    <location>
        <begin position="223"/>
        <end position="505"/>
    </location>
</feature>
<feature type="transmembrane region" description="Helical" evidence="1">
    <location>
        <begin position="379"/>
        <end position="400"/>
    </location>
</feature>
<feature type="transmembrane region" description="Helical" evidence="1">
    <location>
        <begin position="316"/>
        <end position="339"/>
    </location>
</feature>
<gene>
    <name evidence="3" type="ORF">GX950_00770</name>
</gene>
<feature type="transmembrane region" description="Helical" evidence="1">
    <location>
        <begin position="174"/>
        <end position="194"/>
    </location>
</feature>
<dbReference type="PROSITE" id="PS50850">
    <property type="entry name" value="MFS"/>
    <property type="match status" value="1"/>
</dbReference>
<keyword evidence="1" id="KW-1133">Transmembrane helix</keyword>